<dbReference type="InterPro" id="IPR052390">
    <property type="entry name" value="tRNA_nt/polyA_polymerase"/>
</dbReference>
<dbReference type="GO" id="GO:0004810">
    <property type="term" value="F:CCA tRNA nucleotidyltransferase activity"/>
    <property type="evidence" value="ECO:0007669"/>
    <property type="project" value="UniProtKB-EC"/>
</dbReference>
<dbReference type="Pfam" id="PF01743">
    <property type="entry name" value="PolyA_pol"/>
    <property type="match status" value="1"/>
</dbReference>
<evidence type="ECO:0000313" key="11">
    <source>
        <dbReference type="EMBL" id="VAX36314.1"/>
    </source>
</evidence>
<dbReference type="InterPro" id="IPR002646">
    <property type="entry name" value="PolA_pol_head_dom"/>
</dbReference>
<organism evidence="11">
    <name type="scientific">hydrothermal vent metagenome</name>
    <dbReference type="NCBI Taxonomy" id="652676"/>
    <lineage>
        <taxon>unclassified sequences</taxon>
        <taxon>metagenomes</taxon>
        <taxon>ecological metagenomes</taxon>
    </lineage>
</organism>
<keyword evidence="9" id="KW-0694">RNA-binding</keyword>
<comment type="cofactor">
    <cofactor evidence="1">
        <name>Mg(2+)</name>
        <dbReference type="ChEBI" id="CHEBI:18420"/>
    </cofactor>
</comment>
<evidence type="ECO:0000256" key="3">
    <source>
        <dbReference type="ARBA" id="ARBA00022679"/>
    </source>
</evidence>
<keyword evidence="2" id="KW-0820">tRNA-binding</keyword>
<evidence type="ECO:0000256" key="1">
    <source>
        <dbReference type="ARBA" id="ARBA00001946"/>
    </source>
</evidence>
<dbReference type="EC" id="2.7.7.72" evidence="11"/>
<evidence type="ECO:0000256" key="6">
    <source>
        <dbReference type="ARBA" id="ARBA00022723"/>
    </source>
</evidence>
<dbReference type="PANTHER" id="PTHR47788">
    <property type="entry name" value="POLYA POLYMERASE"/>
    <property type="match status" value="1"/>
</dbReference>
<dbReference type="AlphaFoldDB" id="A0A3B1DJT2"/>
<sequence>MENHFKKYDKKSLSFIEKLGREAHRHGVLAYLVGGAVRDILLQRSHLDIDIVIDGDAIIFANQLKKTLKIKLTVYPQFGTVCFRHTDNLEIDLVSARKEHYLHPGSLPVVSPGSIKDDLFRRDFTINAMALCINPKQFGQLIDPWGGLRDLKNKKIRILHGQSFKDDPTRILRAVRFEQRFCFRMEPATLKLLKLAVNTGFFQTVKPPRYFAEFRKILAEENPLLGLKRLNRFGGLNFIEDAFQLNVKDIKHTYDIICPVTIKPKIYLLFLLAGLNEQTQKLIFKKFHLTAKEQKSFLQIRSISGIIENLLKHISQPSAIYKILKPLMPEVVWYTYLQVSDKKLKQALSQYLEKDQYCSLKITGEDLKKLGVISGQRMGRILKKVLYFKMDQGLRTKQDELKCVKTLYQFH</sequence>
<dbReference type="InterPro" id="IPR043519">
    <property type="entry name" value="NT_sf"/>
</dbReference>
<dbReference type="Gene3D" id="1.10.3090.10">
    <property type="entry name" value="cca-adding enzyme, domain 2"/>
    <property type="match status" value="1"/>
</dbReference>
<dbReference type="SUPFAM" id="SSF81891">
    <property type="entry name" value="Poly A polymerase C-terminal region-like"/>
    <property type="match status" value="1"/>
</dbReference>
<feature type="domain" description="Poly A polymerase head" evidence="10">
    <location>
        <begin position="30"/>
        <end position="157"/>
    </location>
</feature>
<keyword evidence="4" id="KW-0819">tRNA processing</keyword>
<dbReference type="GO" id="GO:0008033">
    <property type="term" value="P:tRNA processing"/>
    <property type="evidence" value="ECO:0007669"/>
    <property type="project" value="UniProtKB-KW"/>
</dbReference>
<accession>A0A3B1DJT2</accession>
<dbReference type="Gene3D" id="3.30.460.10">
    <property type="entry name" value="Beta Polymerase, domain 2"/>
    <property type="match status" value="1"/>
</dbReference>
<keyword evidence="5 11" id="KW-0548">Nucleotidyltransferase</keyword>
<keyword evidence="3 11" id="KW-0808">Transferase</keyword>
<gene>
    <name evidence="11" type="ORF">MNBD_UNCLBAC01-6</name>
</gene>
<keyword evidence="6" id="KW-0479">Metal-binding</keyword>
<evidence type="ECO:0000256" key="4">
    <source>
        <dbReference type="ARBA" id="ARBA00022694"/>
    </source>
</evidence>
<proteinExistence type="predicted"/>
<evidence type="ECO:0000256" key="2">
    <source>
        <dbReference type="ARBA" id="ARBA00022555"/>
    </source>
</evidence>
<keyword evidence="7" id="KW-0547">Nucleotide-binding</keyword>
<keyword evidence="8" id="KW-0460">Magnesium</keyword>
<evidence type="ECO:0000256" key="9">
    <source>
        <dbReference type="ARBA" id="ARBA00022884"/>
    </source>
</evidence>
<evidence type="ECO:0000256" key="8">
    <source>
        <dbReference type="ARBA" id="ARBA00022842"/>
    </source>
</evidence>
<dbReference type="EMBL" id="UOGJ01000091">
    <property type="protein sequence ID" value="VAX36314.1"/>
    <property type="molecule type" value="Genomic_DNA"/>
</dbReference>
<name>A0A3B1DJT2_9ZZZZ</name>
<evidence type="ECO:0000256" key="5">
    <source>
        <dbReference type="ARBA" id="ARBA00022695"/>
    </source>
</evidence>
<protein>
    <submittedName>
        <fullName evidence="11">tRNA nucleotidyltransferase, A-adding</fullName>
        <ecNumber evidence="11">2.7.7.72</ecNumber>
    </submittedName>
</protein>
<evidence type="ECO:0000256" key="7">
    <source>
        <dbReference type="ARBA" id="ARBA00022741"/>
    </source>
</evidence>
<dbReference type="GO" id="GO:0000049">
    <property type="term" value="F:tRNA binding"/>
    <property type="evidence" value="ECO:0007669"/>
    <property type="project" value="UniProtKB-KW"/>
</dbReference>
<dbReference type="CDD" id="cd05398">
    <property type="entry name" value="NT_ClassII-CCAase"/>
    <property type="match status" value="1"/>
</dbReference>
<reference evidence="11" key="1">
    <citation type="submission" date="2018-06" db="EMBL/GenBank/DDBJ databases">
        <authorList>
            <person name="Zhirakovskaya E."/>
        </authorList>
    </citation>
    <scope>NUCLEOTIDE SEQUENCE</scope>
</reference>
<dbReference type="GO" id="GO:0000166">
    <property type="term" value="F:nucleotide binding"/>
    <property type="evidence" value="ECO:0007669"/>
    <property type="project" value="UniProtKB-KW"/>
</dbReference>
<dbReference type="GO" id="GO:0046872">
    <property type="term" value="F:metal ion binding"/>
    <property type="evidence" value="ECO:0007669"/>
    <property type="project" value="UniProtKB-KW"/>
</dbReference>
<dbReference type="SUPFAM" id="SSF81301">
    <property type="entry name" value="Nucleotidyltransferase"/>
    <property type="match status" value="1"/>
</dbReference>
<dbReference type="PANTHER" id="PTHR47788:SF1">
    <property type="entry name" value="A-ADDING TRNA NUCLEOTIDYLTRANSFERASE"/>
    <property type="match status" value="1"/>
</dbReference>
<evidence type="ECO:0000259" key="10">
    <source>
        <dbReference type="Pfam" id="PF01743"/>
    </source>
</evidence>